<evidence type="ECO:0000313" key="12">
    <source>
        <dbReference type="Proteomes" id="UP000077755"/>
    </source>
</evidence>
<dbReference type="OMA" id="ARISLKC"/>
<dbReference type="GO" id="GO:0061630">
    <property type="term" value="F:ubiquitin protein ligase activity"/>
    <property type="evidence" value="ECO:0007669"/>
    <property type="project" value="UniProtKB-EC"/>
</dbReference>
<evidence type="ECO:0000256" key="4">
    <source>
        <dbReference type="ARBA" id="ARBA00022679"/>
    </source>
</evidence>
<keyword evidence="7" id="KW-0067">ATP-binding</keyword>
<feature type="region of interest" description="Disordered" evidence="10">
    <location>
        <begin position="720"/>
        <end position="745"/>
    </location>
</feature>
<evidence type="ECO:0000256" key="10">
    <source>
        <dbReference type="SAM" id="MobiDB-lite"/>
    </source>
</evidence>
<dbReference type="Pfam" id="PF00582">
    <property type="entry name" value="Usp"/>
    <property type="match status" value="1"/>
</dbReference>
<accession>A0A165XDC6</accession>
<dbReference type="InterPro" id="IPR011009">
    <property type="entry name" value="Kinase-like_dom_sf"/>
</dbReference>
<dbReference type="SMART" id="SM00220">
    <property type="entry name" value="S_TKc"/>
    <property type="match status" value="1"/>
</dbReference>
<feature type="compositionally biased region" description="Low complexity" evidence="10">
    <location>
        <begin position="722"/>
        <end position="731"/>
    </location>
</feature>
<dbReference type="PANTHER" id="PTHR45647">
    <property type="entry name" value="OS02G0152300 PROTEIN"/>
    <property type="match status" value="1"/>
</dbReference>
<reference evidence="11" key="1">
    <citation type="journal article" date="2016" name="Nat. Genet.">
        <title>A high-quality carrot genome assembly provides new insights into carotenoid accumulation and asterid genome evolution.</title>
        <authorList>
            <person name="Iorizzo M."/>
            <person name="Ellison S."/>
            <person name="Senalik D."/>
            <person name="Zeng P."/>
            <person name="Satapoomin P."/>
            <person name="Huang J."/>
            <person name="Bowman M."/>
            <person name="Iovene M."/>
            <person name="Sanseverino W."/>
            <person name="Cavagnaro P."/>
            <person name="Yildiz M."/>
            <person name="Macko-Podgorni A."/>
            <person name="Moranska E."/>
            <person name="Grzebelus E."/>
            <person name="Grzebelus D."/>
            <person name="Ashrafi H."/>
            <person name="Zheng Z."/>
            <person name="Cheng S."/>
            <person name="Spooner D."/>
            <person name="Van Deynze A."/>
            <person name="Simon P."/>
        </authorList>
    </citation>
    <scope>NUCLEOTIDE SEQUENCE</scope>
    <source>
        <tissue evidence="11">Leaf</tissue>
    </source>
</reference>
<dbReference type="SUPFAM" id="SSF56112">
    <property type="entry name" value="Protein kinase-like (PK-like)"/>
    <property type="match status" value="1"/>
</dbReference>
<reference evidence="11" key="2">
    <citation type="submission" date="2022-03" db="EMBL/GenBank/DDBJ databases">
        <title>Draft title - Genomic analysis of global carrot germplasm unveils the trajectory of domestication and the origin of high carotenoid orange carrot.</title>
        <authorList>
            <person name="Iorizzo M."/>
            <person name="Ellison S."/>
            <person name="Senalik D."/>
            <person name="Macko-Podgorni A."/>
            <person name="Grzebelus D."/>
            <person name="Bostan H."/>
            <person name="Rolling W."/>
            <person name="Curaba J."/>
            <person name="Simon P."/>
        </authorList>
    </citation>
    <scope>NUCLEOTIDE SEQUENCE</scope>
    <source>
        <tissue evidence="11">Leaf</tissue>
    </source>
</reference>
<dbReference type="PROSITE" id="PS50011">
    <property type="entry name" value="PROTEIN_KINASE_DOM"/>
    <property type="match status" value="1"/>
</dbReference>
<dbReference type="Pfam" id="PF00069">
    <property type="entry name" value="Pkinase"/>
    <property type="match status" value="1"/>
</dbReference>
<dbReference type="PANTHER" id="PTHR45647:SF146">
    <property type="entry name" value="U-BOX DOMAIN-CONTAINING PROTEIN 35-LIKE"/>
    <property type="match status" value="1"/>
</dbReference>
<keyword evidence="5" id="KW-0547">Nucleotide-binding</keyword>
<sequence>MSSVHRGGAGNSQNADMVAVAIDKDKGSQHALKWAVDNLLGKGKAVTLLHVKQPKSASGSGTNLDAAKSPADKEFFLPFRCFCTRKDIKVSEVLVEDTDVARGICEFLSANLIQNLVLGSPTRGIVSTKFKASDIASSVSKAAPEFCNVYIIAKGKISSLRSATSSPGPNSRLHMQHSQSSHNSPSFNHLDARFTPSTRVSDQRIPFAPRHNSEDLDIKSPFTRGNISNKSYGDLPDCDISFVSSGRPSTDRMSDDFGSRLSCGSDTENRLSFGSAFNSNEGLNSTSLSLDSSPSHKVDDVEAEMRRLKLELKQTMDMYSSACKEALSAKQKAMELHRWKMEEEARLEEARQAEEAALAIAEQEKAKCRAAMEAAEAAQRLAKMEAQKRISAEMKALKEAEEKKKYMSTLAHNDTRYRKYSIDEIEAATEFFNQSRKIGEGGYGPVYKCYLDHTPVAVKVLRPDAAQGRSQFQQEVEVLSCIRHPNMVLLLGACPEYGCLVYEYMANGSLEDRLFRQGNSPVLSWQQRFRIAAEIATGLLFLHQSKPEPLVHRDLKPGNILLDRNYVSKISDVGLARLVPPSVADTVTQYRMTSTAGTFCYIDPEYQQTGMLGIKSDIYSLGIMLLQIITARPPMGLTHHVERALERGTISDILDPEVTDWPLEEAEAFARISLKCAELRRKDRPDLGRDVLPLLERLRQLAEDSLPNIDMIYNMGMGGGRSSASSNSSMSTRTQDQIASHVSNE</sequence>
<dbReference type="Gene3D" id="1.10.510.10">
    <property type="entry name" value="Transferase(Phosphotransferase) domain 1"/>
    <property type="match status" value="1"/>
</dbReference>
<evidence type="ECO:0000256" key="6">
    <source>
        <dbReference type="ARBA" id="ARBA00022786"/>
    </source>
</evidence>
<dbReference type="InterPro" id="IPR051348">
    <property type="entry name" value="U-box_ubiquitin_ligases"/>
</dbReference>
<dbReference type="InterPro" id="IPR014729">
    <property type="entry name" value="Rossmann-like_a/b/a_fold"/>
</dbReference>
<dbReference type="SUPFAM" id="SSF52402">
    <property type="entry name" value="Adenine nucleotide alpha hydrolases-like"/>
    <property type="match status" value="1"/>
</dbReference>
<dbReference type="InterPro" id="IPR006016">
    <property type="entry name" value="UspA"/>
</dbReference>
<dbReference type="Gene3D" id="3.40.50.620">
    <property type="entry name" value="HUPs"/>
    <property type="match status" value="1"/>
</dbReference>
<dbReference type="OrthoDB" id="4062651at2759"/>
<dbReference type="PROSITE" id="PS00108">
    <property type="entry name" value="PROTEIN_KINASE_ST"/>
    <property type="match status" value="1"/>
</dbReference>
<feature type="compositionally biased region" description="Polar residues" evidence="10">
    <location>
        <begin position="176"/>
        <end position="186"/>
    </location>
</feature>
<gene>
    <name evidence="11" type="ORF">DCAR_0416323</name>
</gene>
<evidence type="ECO:0000313" key="11">
    <source>
        <dbReference type="EMBL" id="WOG96984.1"/>
    </source>
</evidence>
<dbReference type="AlphaFoldDB" id="A0A165XDC6"/>
<dbReference type="CDD" id="cd01989">
    <property type="entry name" value="USP_STK_Ubox_N"/>
    <property type="match status" value="1"/>
</dbReference>
<comment type="catalytic activity">
    <reaction evidence="1">
        <text>S-ubiquitinyl-[E2 ubiquitin-conjugating enzyme]-L-cysteine + [acceptor protein]-L-lysine = [E2 ubiquitin-conjugating enzyme]-L-cysteine + N(6)-ubiquitinyl-[acceptor protein]-L-lysine.</text>
        <dbReference type="EC" id="2.3.2.27"/>
    </reaction>
</comment>
<keyword evidence="4" id="KW-0808">Transferase</keyword>
<dbReference type="InterPro" id="IPR000719">
    <property type="entry name" value="Prot_kinase_dom"/>
</dbReference>
<dbReference type="Gramene" id="KZM98051">
    <property type="protein sequence ID" value="KZM98051"/>
    <property type="gene ID" value="DCAR_014587"/>
</dbReference>
<name>A0A165XDC6_DAUCS</name>
<evidence type="ECO:0000256" key="2">
    <source>
        <dbReference type="ARBA" id="ARBA00004906"/>
    </source>
</evidence>
<dbReference type="Gene3D" id="3.30.200.20">
    <property type="entry name" value="Phosphorylase Kinase, domain 1"/>
    <property type="match status" value="1"/>
</dbReference>
<comment type="pathway">
    <text evidence="2">Protein modification; protein ubiquitination.</text>
</comment>
<keyword evidence="8 9" id="KW-0175">Coiled coil</keyword>
<keyword evidence="6" id="KW-0833">Ubl conjugation pathway</keyword>
<dbReference type="KEGG" id="dcr:108219590"/>
<dbReference type="EMBL" id="CP093346">
    <property type="protein sequence ID" value="WOG96984.1"/>
    <property type="molecule type" value="Genomic_DNA"/>
</dbReference>
<proteinExistence type="predicted"/>
<dbReference type="FunFam" id="3.30.200.20:FF:000162">
    <property type="entry name" value="Adenine nucleotide alpha hydrolase-like domain kinase"/>
    <property type="match status" value="1"/>
</dbReference>
<evidence type="ECO:0000256" key="7">
    <source>
        <dbReference type="ARBA" id="ARBA00022840"/>
    </source>
</evidence>
<keyword evidence="12" id="KW-1185">Reference proteome</keyword>
<dbReference type="FunFam" id="1.10.510.10:FF:000498">
    <property type="entry name" value="U-box domain-containing protein 51"/>
    <property type="match status" value="1"/>
</dbReference>
<dbReference type="EC" id="2.3.2.27" evidence="3"/>
<dbReference type="GO" id="GO:0004672">
    <property type="term" value="F:protein kinase activity"/>
    <property type="evidence" value="ECO:0007669"/>
    <property type="project" value="InterPro"/>
</dbReference>
<evidence type="ECO:0000256" key="9">
    <source>
        <dbReference type="SAM" id="Coils"/>
    </source>
</evidence>
<dbReference type="InterPro" id="IPR008271">
    <property type="entry name" value="Ser/Thr_kinase_AS"/>
</dbReference>
<feature type="region of interest" description="Disordered" evidence="10">
    <location>
        <begin position="161"/>
        <end position="186"/>
    </location>
</feature>
<feature type="compositionally biased region" description="Polar residues" evidence="10">
    <location>
        <begin position="732"/>
        <end position="745"/>
    </location>
</feature>
<dbReference type="CDD" id="cd14066">
    <property type="entry name" value="STKc_IRAK"/>
    <property type="match status" value="1"/>
</dbReference>
<organism evidence="11 12">
    <name type="scientific">Daucus carota subsp. sativus</name>
    <name type="common">Carrot</name>
    <dbReference type="NCBI Taxonomy" id="79200"/>
    <lineage>
        <taxon>Eukaryota</taxon>
        <taxon>Viridiplantae</taxon>
        <taxon>Streptophyta</taxon>
        <taxon>Embryophyta</taxon>
        <taxon>Tracheophyta</taxon>
        <taxon>Spermatophyta</taxon>
        <taxon>Magnoliopsida</taxon>
        <taxon>eudicotyledons</taxon>
        <taxon>Gunneridae</taxon>
        <taxon>Pentapetalae</taxon>
        <taxon>asterids</taxon>
        <taxon>campanulids</taxon>
        <taxon>Apiales</taxon>
        <taxon>Apiaceae</taxon>
        <taxon>Apioideae</taxon>
        <taxon>Scandiceae</taxon>
        <taxon>Daucinae</taxon>
        <taxon>Daucus</taxon>
        <taxon>Daucus sect. Daucus</taxon>
    </lineage>
</organism>
<dbReference type="Proteomes" id="UP000077755">
    <property type="component" value="Chromosome 4"/>
</dbReference>
<evidence type="ECO:0000256" key="8">
    <source>
        <dbReference type="ARBA" id="ARBA00023054"/>
    </source>
</evidence>
<evidence type="ECO:0000256" key="3">
    <source>
        <dbReference type="ARBA" id="ARBA00012483"/>
    </source>
</evidence>
<protein>
    <recommendedName>
        <fullName evidence="3">RING-type E3 ubiquitin transferase</fullName>
        <ecNumber evidence="3">2.3.2.27</ecNumber>
    </recommendedName>
</protein>
<evidence type="ECO:0000256" key="5">
    <source>
        <dbReference type="ARBA" id="ARBA00022741"/>
    </source>
</evidence>
<dbReference type="GO" id="GO:0005524">
    <property type="term" value="F:ATP binding"/>
    <property type="evidence" value="ECO:0007669"/>
    <property type="project" value="UniProtKB-KW"/>
</dbReference>
<evidence type="ECO:0000256" key="1">
    <source>
        <dbReference type="ARBA" id="ARBA00000900"/>
    </source>
</evidence>
<feature type="coiled-coil region" evidence="9">
    <location>
        <begin position="344"/>
        <end position="403"/>
    </location>
</feature>